<dbReference type="Pfam" id="PF06983">
    <property type="entry name" value="3-dmu-9_3-mt"/>
    <property type="match status" value="1"/>
</dbReference>
<sequence length="136" mass="15251">MAHINSYLTFNGNCREAMIFYQACLGGELTLQTIGESPIATKMPRYLEKSILHAVLAKDDLVIMATDMVEEVGLIKGNAISMMLNCNSEEEAHQFYNKLAQGGKAVHPLQETFWGAIFGDLTDRYGNNWLINYDNQ</sequence>
<evidence type="ECO:0000313" key="2">
    <source>
        <dbReference type="EMBL" id="KIA92168.1"/>
    </source>
</evidence>
<name>A0A0C1FK50_9SPHI</name>
<dbReference type="PANTHER" id="PTHR33990">
    <property type="entry name" value="PROTEIN YJDN-RELATED"/>
    <property type="match status" value="1"/>
</dbReference>
<comment type="caution">
    <text evidence="2">The sequence shown here is derived from an EMBL/GenBank/DDBJ whole genome shotgun (WGS) entry which is preliminary data.</text>
</comment>
<evidence type="ECO:0000313" key="3">
    <source>
        <dbReference type="Proteomes" id="UP000031246"/>
    </source>
</evidence>
<dbReference type="Proteomes" id="UP000031246">
    <property type="component" value="Unassembled WGS sequence"/>
</dbReference>
<organism evidence="2 3">
    <name type="scientific">Pedobacter kyungheensis</name>
    <dbReference type="NCBI Taxonomy" id="1069985"/>
    <lineage>
        <taxon>Bacteria</taxon>
        <taxon>Pseudomonadati</taxon>
        <taxon>Bacteroidota</taxon>
        <taxon>Sphingobacteriia</taxon>
        <taxon>Sphingobacteriales</taxon>
        <taxon>Sphingobacteriaceae</taxon>
        <taxon>Pedobacter</taxon>
    </lineage>
</organism>
<protein>
    <submittedName>
        <fullName evidence="2">Glyoxalase</fullName>
    </submittedName>
</protein>
<keyword evidence="3" id="KW-1185">Reference proteome</keyword>
<dbReference type="SUPFAM" id="SSF54593">
    <property type="entry name" value="Glyoxalase/Bleomycin resistance protein/Dihydroxybiphenyl dioxygenase"/>
    <property type="match status" value="1"/>
</dbReference>
<dbReference type="InterPro" id="IPR029068">
    <property type="entry name" value="Glyas_Bleomycin-R_OHBP_Dase"/>
</dbReference>
<dbReference type="EMBL" id="JSYN01000022">
    <property type="protein sequence ID" value="KIA92168.1"/>
    <property type="molecule type" value="Genomic_DNA"/>
</dbReference>
<feature type="domain" description="PhnB-like" evidence="1">
    <location>
        <begin position="4"/>
        <end position="131"/>
    </location>
</feature>
<reference evidence="2 3" key="1">
    <citation type="submission" date="2014-10" db="EMBL/GenBank/DDBJ databases">
        <title>Pedobacter Kyungheensis.</title>
        <authorList>
            <person name="Anderson B.M."/>
            <person name="Newman J.D."/>
        </authorList>
    </citation>
    <scope>NUCLEOTIDE SEQUENCE [LARGE SCALE GENOMIC DNA]</scope>
    <source>
        <strain evidence="2 3">KACC 16221</strain>
    </source>
</reference>
<dbReference type="RefSeq" id="WP_039478901.1">
    <property type="nucleotide sequence ID" value="NZ_JSYN01000022.1"/>
</dbReference>
<dbReference type="CDD" id="cd06588">
    <property type="entry name" value="PhnB_like"/>
    <property type="match status" value="1"/>
</dbReference>
<evidence type="ECO:0000259" key="1">
    <source>
        <dbReference type="Pfam" id="PF06983"/>
    </source>
</evidence>
<dbReference type="InterPro" id="IPR028973">
    <property type="entry name" value="PhnB-like"/>
</dbReference>
<dbReference type="OrthoDB" id="9795306at2"/>
<dbReference type="AlphaFoldDB" id="A0A0C1FK50"/>
<gene>
    <name evidence="2" type="ORF">OC25_17935</name>
</gene>
<dbReference type="PANTHER" id="PTHR33990:SF1">
    <property type="entry name" value="PROTEIN YJDN"/>
    <property type="match status" value="1"/>
</dbReference>
<dbReference type="Gene3D" id="3.10.180.10">
    <property type="entry name" value="2,3-Dihydroxybiphenyl 1,2-Dioxygenase, domain 1"/>
    <property type="match status" value="1"/>
</dbReference>
<accession>A0A0C1FK50</accession>
<proteinExistence type="predicted"/>